<feature type="region of interest" description="Disordered" evidence="5">
    <location>
        <begin position="303"/>
        <end position="350"/>
    </location>
</feature>
<dbReference type="InterPro" id="IPR020841">
    <property type="entry name" value="PKS_Beta-ketoAc_synthase_dom"/>
</dbReference>
<sequence>MHVDTACSSSLVALHLACRSLHDRECTLAVVAAANLIATPQNLLLRKALDAVAPRGRSRPFADDAEGFGQGEGALAFVLQPLSAALAAGRRPRAIIRGSAVNHNGRGAGLTVPRSSAQRDVMREALTSAGVDPDDVDLVEAHGTGTRLGDPIELAGLGEVYGSTRTVQLGSVKSNFGHLEAAAGLLSVAKIVLCMDNDEIPPTLHAARLNPEVPWEAMRFAVTTRPTFWSAGNGGGWPRSARSAWPAPMPTSSSRMLLTLLHRNVFRVRCRYCWFRVAATRRCMTWWPVTLSCWIAVRPKRSPTSAPVRRSVGTTTDSGSWSSHRTRRRRWASSGPGSRTSRRSWWPPPKLTRPIGSSSFETMPMLPQSMPRSWICCPASSGWRAPHQPLPARTGCVSKSRRRRAAQPNPAGPALNSMTSSG</sequence>
<gene>
    <name evidence="7" type="ORF">BZL30_4388</name>
</gene>
<dbReference type="Gene3D" id="3.40.47.10">
    <property type="match status" value="1"/>
</dbReference>
<dbReference type="InterPro" id="IPR050091">
    <property type="entry name" value="PKS_NRPS_Biosynth_Enz"/>
</dbReference>
<evidence type="ECO:0000256" key="3">
    <source>
        <dbReference type="ARBA" id="ARBA00023268"/>
    </source>
</evidence>
<dbReference type="GO" id="GO:0005886">
    <property type="term" value="C:plasma membrane"/>
    <property type="evidence" value="ECO:0007669"/>
    <property type="project" value="TreeGrafter"/>
</dbReference>
<dbReference type="InterPro" id="IPR014031">
    <property type="entry name" value="Ketoacyl_synth_C"/>
</dbReference>
<dbReference type="AlphaFoldDB" id="A0A1V3X2R5"/>
<dbReference type="GO" id="GO:0004312">
    <property type="term" value="F:fatty acid synthase activity"/>
    <property type="evidence" value="ECO:0007669"/>
    <property type="project" value="TreeGrafter"/>
</dbReference>
<feature type="compositionally biased region" description="Low complexity" evidence="5">
    <location>
        <begin position="332"/>
        <end position="345"/>
    </location>
</feature>
<dbReference type="InterPro" id="IPR016039">
    <property type="entry name" value="Thiolase-like"/>
</dbReference>
<dbReference type="PANTHER" id="PTHR43775:SF37">
    <property type="entry name" value="SI:DKEY-61P9.11"/>
    <property type="match status" value="1"/>
</dbReference>
<reference evidence="7 8" key="1">
    <citation type="submission" date="2017-02" db="EMBL/GenBank/DDBJ databases">
        <title>Complete genome sequences of Mycobacterium kansasii strains isolated from rhesus macaques.</title>
        <authorList>
            <person name="Panda A."/>
            <person name="Nagaraj S."/>
            <person name="Zhao X."/>
            <person name="Tettelin H."/>
            <person name="Detolla L.J."/>
        </authorList>
    </citation>
    <scope>NUCLEOTIDE SEQUENCE [LARGE SCALE GENOMIC DNA]</scope>
    <source>
        <strain evidence="7 8">11-3813</strain>
    </source>
</reference>
<proteinExistence type="inferred from homology"/>
<name>A0A1V3X2R5_MYCKA</name>
<dbReference type="EMBL" id="MVBM01000004">
    <property type="protein sequence ID" value="OOK73372.1"/>
    <property type="molecule type" value="Genomic_DNA"/>
</dbReference>
<dbReference type="InterPro" id="IPR014030">
    <property type="entry name" value="Ketoacyl_synth_N"/>
</dbReference>
<evidence type="ECO:0000259" key="6">
    <source>
        <dbReference type="PROSITE" id="PS52004"/>
    </source>
</evidence>
<evidence type="ECO:0000256" key="5">
    <source>
        <dbReference type="SAM" id="MobiDB-lite"/>
    </source>
</evidence>
<dbReference type="PANTHER" id="PTHR43775">
    <property type="entry name" value="FATTY ACID SYNTHASE"/>
    <property type="match status" value="1"/>
</dbReference>
<evidence type="ECO:0000313" key="7">
    <source>
        <dbReference type="EMBL" id="OOK73372.1"/>
    </source>
</evidence>
<dbReference type="Pfam" id="PF02801">
    <property type="entry name" value="Ketoacyl-synt_C"/>
    <property type="match status" value="1"/>
</dbReference>
<keyword evidence="4" id="KW-0808">Transferase</keyword>
<dbReference type="GO" id="GO:0005737">
    <property type="term" value="C:cytoplasm"/>
    <property type="evidence" value="ECO:0007669"/>
    <property type="project" value="TreeGrafter"/>
</dbReference>
<comment type="caution">
    <text evidence="7">The sequence shown here is derived from an EMBL/GenBank/DDBJ whole genome shotgun (WGS) entry which is preliminary data.</text>
</comment>
<feature type="domain" description="Ketosynthase family 3 (KS3)" evidence="6">
    <location>
        <begin position="1"/>
        <end position="244"/>
    </location>
</feature>
<comment type="similarity">
    <text evidence="4">Belongs to the thiolase-like superfamily. Beta-ketoacyl-ACP synthases family.</text>
</comment>
<dbReference type="Pfam" id="PF00109">
    <property type="entry name" value="ketoacyl-synt"/>
    <property type="match status" value="1"/>
</dbReference>
<dbReference type="Proteomes" id="UP000189229">
    <property type="component" value="Unassembled WGS sequence"/>
</dbReference>
<evidence type="ECO:0000256" key="1">
    <source>
        <dbReference type="ARBA" id="ARBA00022450"/>
    </source>
</evidence>
<protein>
    <submittedName>
        <fullName evidence="7">Beta-ketoacyl synthase, C-terminal domain protein</fullName>
    </submittedName>
</protein>
<dbReference type="SUPFAM" id="SSF53901">
    <property type="entry name" value="Thiolase-like"/>
    <property type="match status" value="2"/>
</dbReference>
<evidence type="ECO:0000256" key="4">
    <source>
        <dbReference type="RuleBase" id="RU003694"/>
    </source>
</evidence>
<dbReference type="PROSITE" id="PS52004">
    <property type="entry name" value="KS3_2"/>
    <property type="match status" value="1"/>
</dbReference>
<dbReference type="SMART" id="SM00825">
    <property type="entry name" value="PKS_KS"/>
    <property type="match status" value="1"/>
</dbReference>
<keyword evidence="3" id="KW-0511">Multifunctional enzyme</keyword>
<organism evidence="7 8">
    <name type="scientific">Mycobacterium kansasii</name>
    <dbReference type="NCBI Taxonomy" id="1768"/>
    <lineage>
        <taxon>Bacteria</taxon>
        <taxon>Bacillati</taxon>
        <taxon>Actinomycetota</taxon>
        <taxon>Actinomycetes</taxon>
        <taxon>Mycobacteriales</taxon>
        <taxon>Mycobacteriaceae</taxon>
        <taxon>Mycobacterium</taxon>
    </lineage>
</organism>
<dbReference type="GO" id="GO:0071770">
    <property type="term" value="P:DIM/DIP cell wall layer assembly"/>
    <property type="evidence" value="ECO:0007669"/>
    <property type="project" value="TreeGrafter"/>
</dbReference>
<evidence type="ECO:0000256" key="2">
    <source>
        <dbReference type="ARBA" id="ARBA00022553"/>
    </source>
</evidence>
<accession>A0A1V3X2R5</accession>
<keyword evidence="1" id="KW-0596">Phosphopantetheine</keyword>
<evidence type="ECO:0000313" key="8">
    <source>
        <dbReference type="Proteomes" id="UP000189229"/>
    </source>
</evidence>
<dbReference type="GO" id="GO:0006633">
    <property type="term" value="P:fatty acid biosynthetic process"/>
    <property type="evidence" value="ECO:0007669"/>
    <property type="project" value="TreeGrafter"/>
</dbReference>
<feature type="region of interest" description="Disordered" evidence="5">
    <location>
        <begin position="384"/>
        <end position="422"/>
    </location>
</feature>
<keyword evidence="2" id="KW-0597">Phosphoprotein</keyword>
<dbReference type="CDD" id="cd00833">
    <property type="entry name" value="PKS"/>
    <property type="match status" value="1"/>
</dbReference>